<dbReference type="EMBL" id="CP006905">
    <property type="protein sequence ID" value="AIY84498.1"/>
    <property type="molecule type" value="Genomic_DNA"/>
</dbReference>
<reference evidence="6 7" key="1">
    <citation type="journal article" date="2015" name="Infect. Genet. Evol.">
        <title>Genomic sequences of six botulinum neurotoxin-producing strains representing three clostridial species illustrate the mobility and diversity of botulinum neurotoxin genes.</title>
        <authorList>
            <person name="Smith T.J."/>
            <person name="Hill K.K."/>
            <person name="Xie G."/>
            <person name="Foley B.T."/>
            <person name="Williamson C.H."/>
            <person name="Foster J.T."/>
            <person name="Johnson S.L."/>
            <person name="Chertkov O."/>
            <person name="Teshima H."/>
            <person name="Gibbons H.S."/>
            <person name="Johnsky L.A."/>
            <person name="Karavis M.A."/>
            <person name="Smith L.A."/>
        </authorList>
    </citation>
    <scope>NUCLEOTIDE SEQUENCE [LARGE SCALE GENOMIC DNA]</scope>
    <source>
        <strain evidence="6">Sullivan</strain>
    </source>
</reference>
<protein>
    <submittedName>
        <fullName evidence="6">ABC transporter family protein</fullName>
    </submittedName>
</protein>
<dbReference type="STRING" id="1561.NPD11_2866"/>
<dbReference type="KEGG" id="cbv:U729_114"/>
<dbReference type="SMART" id="SM00382">
    <property type="entry name" value="AAA"/>
    <property type="match status" value="1"/>
</dbReference>
<accession>A0A0A7FY23</accession>
<dbReference type="OrthoDB" id="9806726at2"/>
<dbReference type="PROSITE" id="PS50893">
    <property type="entry name" value="ABC_TRANSPORTER_2"/>
    <property type="match status" value="1"/>
</dbReference>
<dbReference type="Proteomes" id="UP000030635">
    <property type="component" value="Chromosome"/>
</dbReference>
<evidence type="ECO:0000256" key="2">
    <source>
        <dbReference type="ARBA" id="ARBA00022448"/>
    </source>
</evidence>
<proteinExistence type="inferred from homology"/>
<sequence length="224" mass="24888">MININNLTFSYNNKPPFLIDNVSLDIPKGAYVSVVGENGSCKTTLMKLILGLLKPTSGTINVNARKIAYVPQKIESFNSQFPISVYEILKTHGKSIGVNNKKEINKALEQVNMINFINALIGNLSGGQQQRVFIARALMGNPDLIILDEPSTGVDSKSQASIYSLLHKLNVENDKTIISVEHNINMALEYSTHIIEVVCGMPTIYTKQEYIKHISNRDNKILNL</sequence>
<dbReference type="PANTHER" id="PTHR42734">
    <property type="entry name" value="METAL TRANSPORT SYSTEM ATP-BINDING PROTEIN TM_0124-RELATED"/>
    <property type="match status" value="1"/>
</dbReference>
<dbReference type="RefSeq" id="WP_039310724.1">
    <property type="nucleotide sequence ID" value="NZ_CP006905.1"/>
</dbReference>
<keyword evidence="7" id="KW-1185">Reference proteome</keyword>
<evidence type="ECO:0000259" key="5">
    <source>
        <dbReference type="PROSITE" id="PS50893"/>
    </source>
</evidence>
<dbReference type="InterPro" id="IPR027417">
    <property type="entry name" value="P-loop_NTPase"/>
</dbReference>
<evidence type="ECO:0000313" key="6">
    <source>
        <dbReference type="EMBL" id="AIY84498.1"/>
    </source>
</evidence>
<dbReference type="PROSITE" id="PS00211">
    <property type="entry name" value="ABC_TRANSPORTER_1"/>
    <property type="match status" value="1"/>
</dbReference>
<dbReference type="GO" id="GO:0005524">
    <property type="term" value="F:ATP binding"/>
    <property type="evidence" value="ECO:0007669"/>
    <property type="project" value="UniProtKB-KW"/>
</dbReference>
<dbReference type="InterPro" id="IPR003439">
    <property type="entry name" value="ABC_transporter-like_ATP-bd"/>
</dbReference>
<dbReference type="GO" id="GO:0016887">
    <property type="term" value="F:ATP hydrolysis activity"/>
    <property type="evidence" value="ECO:0007669"/>
    <property type="project" value="InterPro"/>
</dbReference>
<dbReference type="eggNOG" id="COG1121">
    <property type="taxonomic scope" value="Bacteria"/>
</dbReference>
<dbReference type="SUPFAM" id="SSF52540">
    <property type="entry name" value="P-loop containing nucleoside triphosphate hydrolases"/>
    <property type="match status" value="1"/>
</dbReference>
<feature type="domain" description="ABC transporter" evidence="5">
    <location>
        <begin position="2"/>
        <end position="224"/>
    </location>
</feature>
<dbReference type="Pfam" id="PF00005">
    <property type="entry name" value="ABC_tran"/>
    <property type="match status" value="1"/>
</dbReference>
<keyword evidence="4" id="KW-0067">ATP-binding</keyword>
<comment type="similarity">
    <text evidence="1">Belongs to the ABC transporter superfamily.</text>
</comment>
<dbReference type="InterPro" id="IPR017871">
    <property type="entry name" value="ABC_transporter-like_CS"/>
</dbReference>
<dbReference type="CDD" id="cd03235">
    <property type="entry name" value="ABC_Metallic_Cations"/>
    <property type="match status" value="1"/>
</dbReference>
<organism evidence="6 7">
    <name type="scientific">Clostridium baratii str. Sullivan</name>
    <dbReference type="NCBI Taxonomy" id="1415775"/>
    <lineage>
        <taxon>Bacteria</taxon>
        <taxon>Bacillati</taxon>
        <taxon>Bacillota</taxon>
        <taxon>Clostridia</taxon>
        <taxon>Eubacteriales</taxon>
        <taxon>Clostridiaceae</taxon>
        <taxon>Clostridium</taxon>
    </lineage>
</organism>
<dbReference type="PANTHER" id="PTHR42734:SF17">
    <property type="entry name" value="METAL TRANSPORT SYSTEM ATP-BINDING PROTEIN TM_0124-RELATED"/>
    <property type="match status" value="1"/>
</dbReference>
<evidence type="ECO:0000256" key="1">
    <source>
        <dbReference type="ARBA" id="ARBA00005417"/>
    </source>
</evidence>
<dbReference type="HOGENOM" id="CLU_000604_1_11_9"/>
<keyword evidence="2" id="KW-0813">Transport</keyword>
<evidence type="ECO:0000313" key="7">
    <source>
        <dbReference type="Proteomes" id="UP000030635"/>
    </source>
</evidence>
<gene>
    <name evidence="6" type="ORF">U729_114</name>
</gene>
<dbReference type="InterPro" id="IPR050153">
    <property type="entry name" value="Metal_Ion_Import_ABC"/>
</dbReference>
<dbReference type="InterPro" id="IPR003593">
    <property type="entry name" value="AAA+_ATPase"/>
</dbReference>
<dbReference type="AlphaFoldDB" id="A0A0A7FY23"/>
<name>A0A0A7FY23_9CLOT</name>
<dbReference type="Gene3D" id="3.40.50.300">
    <property type="entry name" value="P-loop containing nucleotide triphosphate hydrolases"/>
    <property type="match status" value="1"/>
</dbReference>
<keyword evidence="3" id="KW-0547">Nucleotide-binding</keyword>
<evidence type="ECO:0000256" key="4">
    <source>
        <dbReference type="ARBA" id="ARBA00022840"/>
    </source>
</evidence>
<evidence type="ECO:0000256" key="3">
    <source>
        <dbReference type="ARBA" id="ARBA00022741"/>
    </source>
</evidence>